<evidence type="ECO:0000256" key="2">
    <source>
        <dbReference type="ARBA" id="ARBA00022741"/>
    </source>
</evidence>
<evidence type="ECO:0008006" key="6">
    <source>
        <dbReference type="Google" id="ProtNLM"/>
    </source>
</evidence>
<keyword evidence="3" id="KW-0418">Kinase</keyword>
<keyword evidence="2" id="KW-0547">Nucleotide-binding</keyword>
<evidence type="ECO:0000256" key="1">
    <source>
        <dbReference type="ARBA" id="ARBA00022679"/>
    </source>
</evidence>
<dbReference type="Pfam" id="PF00871">
    <property type="entry name" value="Acetate_kinase"/>
    <property type="match status" value="1"/>
</dbReference>
<reference evidence="5" key="1">
    <citation type="journal article" date="2014" name="Front. Microbiol.">
        <title>High frequency of phylogenetically diverse reductive dehalogenase-homologous genes in deep subseafloor sedimentary metagenomes.</title>
        <authorList>
            <person name="Kawai M."/>
            <person name="Futagami T."/>
            <person name="Toyoda A."/>
            <person name="Takaki Y."/>
            <person name="Nishi S."/>
            <person name="Hori S."/>
            <person name="Arai W."/>
            <person name="Tsubouchi T."/>
            <person name="Morono Y."/>
            <person name="Uchiyama I."/>
            <person name="Ito T."/>
            <person name="Fujiyama A."/>
            <person name="Inagaki F."/>
            <person name="Takami H."/>
        </authorList>
    </citation>
    <scope>NUCLEOTIDE SEQUENCE</scope>
    <source>
        <strain evidence="5">Expedition CK06-06</strain>
    </source>
</reference>
<dbReference type="InterPro" id="IPR023865">
    <property type="entry name" value="Aliphatic_acid_kinase_CS"/>
</dbReference>
<dbReference type="GO" id="GO:0005524">
    <property type="term" value="F:ATP binding"/>
    <property type="evidence" value="ECO:0007669"/>
    <property type="project" value="UniProtKB-KW"/>
</dbReference>
<sequence>MKVLVINAGSSSVKYHLYQMPQAEVLANGVVERIGEKSSKLSHSFNGKNHTLQKKVKDVGKAMELILETLVGGRANSGL</sequence>
<organism evidence="5">
    <name type="scientific">marine sediment metagenome</name>
    <dbReference type="NCBI Taxonomy" id="412755"/>
    <lineage>
        <taxon>unclassified sequences</taxon>
        <taxon>metagenomes</taxon>
        <taxon>ecological metagenomes</taxon>
    </lineage>
</organism>
<evidence type="ECO:0000313" key="5">
    <source>
        <dbReference type="EMBL" id="GAF83523.1"/>
    </source>
</evidence>
<accession>X0SR06</accession>
<dbReference type="SUPFAM" id="SSF53067">
    <property type="entry name" value="Actin-like ATPase domain"/>
    <property type="match status" value="1"/>
</dbReference>
<dbReference type="InterPro" id="IPR000890">
    <property type="entry name" value="Aliphatic_acid_kin_short-chain"/>
</dbReference>
<feature type="non-terminal residue" evidence="5">
    <location>
        <position position="79"/>
    </location>
</feature>
<keyword evidence="1" id="KW-0808">Transferase</keyword>
<dbReference type="PROSITE" id="PS01075">
    <property type="entry name" value="ACETATE_KINASE_1"/>
    <property type="match status" value="1"/>
</dbReference>
<evidence type="ECO:0000256" key="3">
    <source>
        <dbReference type="ARBA" id="ARBA00022777"/>
    </source>
</evidence>
<dbReference type="GO" id="GO:0008776">
    <property type="term" value="F:acetate kinase activity"/>
    <property type="evidence" value="ECO:0007669"/>
    <property type="project" value="TreeGrafter"/>
</dbReference>
<dbReference type="GO" id="GO:0006083">
    <property type="term" value="P:acetate metabolic process"/>
    <property type="evidence" value="ECO:0007669"/>
    <property type="project" value="TreeGrafter"/>
</dbReference>
<dbReference type="Gene3D" id="3.30.420.40">
    <property type="match status" value="1"/>
</dbReference>
<proteinExistence type="predicted"/>
<protein>
    <recommendedName>
        <fullName evidence="6">Butyrate kinase</fullName>
    </recommendedName>
</protein>
<dbReference type="PANTHER" id="PTHR21060">
    <property type="entry name" value="ACETATE KINASE"/>
    <property type="match status" value="1"/>
</dbReference>
<dbReference type="EMBL" id="BARS01003493">
    <property type="protein sequence ID" value="GAF83523.1"/>
    <property type="molecule type" value="Genomic_DNA"/>
</dbReference>
<evidence type="ECO:0000256" key="4">
    <source>
        <dbReference type="ARBA" id="ARBA00022840"/>
    </source>
</evidence>
<dbReference type="InterPro" id="IPR043129">
    <property type="entry name" value="ATPase_NBD"/>
</dbReference>
<dbReference type="AlphaFoldDB" id="X0SR06"/>
<gene>
    <name evidence="5" type="ORF">S01H1_06778</name>
</gene>
<name>X0SR06_9ZZZZ</name>
<dbReference type="PANTHER" id="PTHR21060:SF15">
    <property type="entry name" value="ACETATE KINASE-RELATED"/>
    <property type="match status" value="1"/>
</dbReference>
<comment type="caution">
    <text evidence="5">The sequence shown here is derived from an EMBL/GenBank/DDBJ whole genome shotgun (WGS) entry which is preliminary data.</text>
</comment>
<keyword evidence="4" id="KW-0067">ATP-binding</keyword>